<dbReference type="OrthoDB" id="18234at2759"/>
<evidence type="ECO:0000313" key="5">
    <source>
        <dbReference type="Proteomes" id="UP000022910"/>
    </source>
</evidence>
<proteinExistence type="predicted"/>
<organism evidence="4 5">
    <name type="scientific">Rhizophagus irregularis (strain DAOM 197198w)</name>
    <name type="common">Glomus intraradices</name>
    <dbReference type="NCBI Taxonomy" id="1432141"/>
    <lineage>
        <taxon>Eukaryota</taxon>
        <taxon>Fungi</taxon>
        <taxon>Fungi incertae sedis</taxon>
        <taxon>Mucoromycota</taxon>
        <taxon>Glomeromycotina</taxon>
        <taxon>Glomeromycetes</taxon>
        <taxon>Glomerales</taxon>
        <taxon>Glomeraceae</taxon>
        <taxon>Rhizophagus</taxon>
    </lineage>
</organism>
<dbReference type="PANTHER" id="PTHR13239">
    <property type="entry name" value="PROTEIN REQUIRED FOR HYPHAL ANASTOMOSIS HAM-2"/>
    <property type="match status" value="1"/>
</dbReference>
<dbReference type="SMART" id="SM01293">
    <property type="entry name" value="DUF3402"/>
    <property type="match status" value="1"/>
</dbReference>
<protein>
    <submittedName>
        <fullName evidence="4">Far11p</fullName>
    </submittedName>
</protein>
<name>A0A015JVY2_RHIIW</name>
<dbReference type="GO" id="GO:0005829">
    <property type="term" value="C:cytosol"/>
    <property type="evidence" value="ECO:0007669"/>
    <property type="project" value="TreeGrafter"/>
</dbReference>
<feature type="region of interest" description="Disordered" evidence="1">
    <location>
        <begin position="317"/>
        <end position="358"/>
    </location>
</feature>
<dbReference type="SMR" id="A0A015JVY2"/>
<dbReference type="Pfam" id="PF11882">
    <property type="entry name" value="DUF3402"/>
    <property type="match status" value="1"/>
</dbReference>
<dbReference type="InterPro" id="IPR012486">
    <property type="entry name" value="Far11/STRP_N"/>
</dbReference>
<dbReference type="Pfam" id="PF07923">
    <property type="entry name" value="N1221"/>
    <property type="match status" value="1"/>
</dbReference>
<dbReference type="InterPro" id="IPR040185">
    <property type="entry name" value="Far11/STRP"/>
</dbReference>
<evidence type="ECO:0000313" key="4">
    <source>
        <dbReference type="EMBL" id="EXX73697.1"/>
    </source>
</evidence>
<dbReference type="AlphaFoldDB" id="A0A015JVY2"/>
<dbReference type="SMART" id="SM01292">
    <property type="entry name" value="N1221"/>
    <property type="match status" value="1"/>
</dbReference>
<feature type="compositionally biased region" description="Low complexity" evidence="1">
    <location>
        <begin position="507"/>
        <end position="521"/>
    </location>
</feature>
<dbReference type="InterPro" id="IPR021819">
    <property type="entry name" value="Far11/STRP_C"/>
</dbReference>
<feature type="region of interest" description="Disordered" evidence="1">
    <location>
        <begin position="500"/>
        <end position="522"/>
    </location>
</feature>
<gene>
    <name evidence="4" type="ORF">RirG_058030</name>
</gene>
<keyword evidence="5" id="KW-1185">Reference proteome</keyword>
<sequence length="964" mass="110970">MNIDVDPSKELNDEVPNDSLTLGQLRKIVKQFPNKQKAKEIAFIYADNDNLSSEIDEFYSYVEISQCIENKKAFEEGFDESWATCTISERRTYIEYLLETLELKDPDKRFLTAKKLLYIAQGTFGESTSPEHHLELIVENNKLLRKCGALLSYFQALKLACRAHDHYSRPDFISDRQAYIDDINTEIGFCLTLLYMLVEVHRGDDSFGSELVELDPPMSVFLFEIIASLREKEKNAKGYPVKKLLLLSWKVVLVSLGGSNDIQKLKDVVRLINGLAPIHNKEFLIKTTPIDYHTFQNEVTQKYPTYVPPPCPVIPMPPITTNQFPSNVNSNDMSTQNSSSNNSTTNSNSSKSRKQQFQTNQRQPFIFPFSKSTPTVPKSIQEAGDLYLKFMYTSLGTFQCWKEKEEMKKQQFGLTNNETLYDEKNMINCEKEMSTGSDMEAQVTKKDREKLDRIELLYRSILPHMQNIVIVLLKLLLATVSSNPNNVKVNDNSDNIAKESATNNVCSSSDGNSDSSPGGSSIEEIDVTRHREITSKAVSAILLLMLKHLKLSHILKFEYVSQLLVDSNCLLLILKMFGLQDVSLTIKAKNEVDDLNFFRYCSNINNDKHKSGKTFDNNLSDNKNINILNDNKRMDDSNLDDNNDNNDAIVDSDYCWRNFFSAINFLRILQKLTKKKTHRILLLVQYKSSAILKRILKVSHPLLELYALKVLKNQIPFIGRKWRQSNMKIITSIYLHCRPDLRDEWIASSDADAEIEDALPQEQNLRALIKFYNERNYMTRDYQNGFLYDNSRNSPDIFPPYHTKPLNYVNSAYITDDIMLDESFLSNWEQWLQDEVYSFSLTKPHLDIVDEYYNDDISLAFPTAGDGSEWDTPITPPIEGRDPFTSLEWENLTSTDIKTFEQSFKTNGYKLSYNNDDIERKMETVTLDDDKDTTYCWPDEILGPLAPNEVEIWQPTPYQSDAED</sequence>
<reference evidence="4 5" key="1">
    <citation type="submission" date="2014-02" db="EMBL/GenBank/DDBJ databases">
        <title>Single nucleus genome sequencing reveals high similarity among nuclei of an endomycorrhizal fungus.</title>
        <authorList>
            <person name="Lin K."/>
            <person name="Geurts R."/>
            <person name="Zhang Z."/>
            <person name="Limpens E."/>
            <person name="Saunders D.G."/>
            <person name="Mu D."/>
            <person name="Pang E."/>
            <person name="Cao H."/>
            <person name="Cha H."/>
            <person name="Lin T."/>
            <person name="Zhou Q."/>
            <person name="Shang Y."/>
            <person name="Li Y."/>
            <person name="Ivanov S."/>
            <person name="Sharma T."/>
            <person name="Velzen R.V."/>
            <person name="Ruijter N.D."/>
            <person name="Aanen D.K."/>
            <person name="Win J."/>
            <person name="Kamoun S."/>
            <person name="Bisseling T."/>
            <person name="Huang S."/>
        </authorList>
    </citation>
    <scope>NUCLEOTIDE SEQUENCE [LARGE SCALE GENOMIC DNA]</scope>
    <source>
        <strain evidence="5">DAOM197198w</strain>
    </source>
</reference>
<dbReference type="Proteomes" id="UP000022910">
    <property type="component" value="Unassembled WGS sequence"/>
</dbReference>
<evidence type="ECO:0000259" key="2">
    <source>
        <dbReference type="SMART" id="SM01292"/>
    </source>
</evidence>
<evidence type="ECO:0000256" key="1">
    <source>
        <dbReference type="SAM" id="MobiDB-lite"/>
    </source>
</evidence>
<dbReference type="HOGENOM" id="CLU_011008_1_0_1"/>
<dbReference type="PANTHER" id="PTHR13239:SF4">
    <property type="entry name" value="AT25231P"/>
    <property type="match status" value="1"/>
</dbReference>
<dbReference type="OMA" id="KMTRAMR"/>
<feature type="domain" description="Far11/STRP C-terminal" evidence="3">
    <location>
        <begin position="377"/>
        <end position="812"/>
    </location>
</feature>
<feature type="compositionally biased region" description="Low complexity" evidence="1">
    <location>
        <begin position="329"/>
        <end position="350"/>
    </location>
</feature>
<dbReference type="GO" id="GO:0007010">
    <property type="term" value="P:cytoskeleton organization"/>
    <property type="evidence" value="ECO:0007669"/>
    <property type="project" value="TreeGrafter"/>
</dbReference>
<comment type="caution">
    <text evidence="4">The sequence shown here is derived from an EMBL/GenBank/DDBJ whole genome shotgun (WGS) entry which is preliminary data.</text>
</comment>
<accession>A0A015JVY2</accession>
<feature type="domain" description="Far11/STRP N-terminal" evidence="2">
    <location>
        <begin position="38"/>
        <end position="327"/>
    </location>
</feature>
<evidence type="ECO:0000259" key="3">
    <source>
        <dbReference type="SMART" id="SM01293"/>
    </source>
</evidence>
<dbReference type="EMBL" id="JEMT01013895">
    <property type="protein sequence ID" value="EXX73697.1"/>
    <property type="molecule type" value="Genomic_DNA"/>
</dbReference>
<dbReference type="STRING" id="1432141.A0A015JVY2"/>